<organism evidence="1 2">
    <name type="scientific">Celeribacter marinus</name>
    <dbReference type="NCBI Taxonomy" id="1397108"/>
    <lineage>
        <taxon>Bacteria</taxon>
        <taxon>Pseudomonadati</taxon>
        <taxon>Pseudomonadota</taxon>
        <taxon>Alphaproteobacteria</taxon>
        <taxon>Rhodobacterales</taxon>
        <taxon>Roseobacteraceae</taxon>
        <taxon>Celeribacter</taxon>
    </lineage>
</organism>
<gene>
    <name evidence="1" type="ORF">IMCC12053_224</name>
</gene>
<keyword evidence="2" id="KW-1185">Reference proteome</keyword>
<dbReference type="Pfam" id="PF20398">
    <property type="entry name" value="DUF6691"/>
    <property type="match status" value="1"/>
</dbReference>
<evidence type="ECO:0000313" key="1">
    <source>
        <dbReference type="EMBL" id="ALI54174.1"/>
    </source>
</evidence>
<dbReference type="AlphaFoldDB" id="A0A0P0A8Q3"/>
<dbReference type="InterPro" id="IPR046513">
    <property type="entry name" value="DUF6691"/>
</dbReference>
<dbReference type="STRING" id="1397108.IMCC12053_224"/>
<dbReference type="OrthoDB" id="9790409at2"/>
<dbReference type="PATRIC" id="fig|1397108.4.peg.236"/>
<dbReference type="RefSeq" id="WP_062214906.1">
    <property type="nucleotide sequence ID" value="NZ_CP012023.1"/>
</dbReference>
<reference evidence="2" key="1">
    <citation type="submission" date="2015-05" db="EMBL/GenBank/DDBJ databases">
        <authorList>
            <person name="Oh H.-M."/>
            <person name="Yang J.-A."/>
            <person name="Cho J.-C."/>
            <person name="Kang I."/>
        </authorList>
    </citation>
    <scope>NUCLEOTIDE SEQUENCE [LARGE SCALE GENOMIC DNA]</scope>
    <source>
        <strain evidence="2">IMCC 12053</strain>
    </source>
</reference>
<sequence>MKHVLTYLTGLVFGVGISMSGMANPAKVINFFDVFGTWDPSLAFVMGGAVVVAFFGYRAVFKRFDSPAFEPRFTVPTSRVIDAKLIGGSAVFGIGWGIAGFCPGGALPAIGTLDPAVLTFFVALVAGIFAAKFMMQRTARRV</sequence>
<proteinExistence type="predicted"/>
<accession>A0A0P0A8Q3</accession>
<dbReference type="Proteomes" id="UP000064920">
    <property type="component" value="Chromosome"/>
</dbReference>
<protein>
    <submittedName>
        <fullName evidence="1">Putative transporter component</fullName>
    </submittedName>
</protein>
<evidence type="ECO:0000313" key="2">
    <source>
        <dbReference type="Proteomes" id="UP000064920"/>
    </source>
</evidence>
<name>A0A0P0A8Q3_9RHOB</name>
<dbReference type="KEGG" id="cmar:IMCC12053_224"/>
<dbReference type="EMBL" id="CP012023">
    <property type="protein sequence ID" value="ALI54174.1"/>
    <property type="molecule type" value="Genomic_DNA"/>
</dbReference>